<evidence type="ECO:0008006" key="4">
    <source>
        <dbReference type="Google" id="ProtNLM"/>
    </source>
</evidence>
<dbReference type="STRING" id="200324.A0A2N5W776"/>
<dbReference type="AlphaFoldDB" id="A0A2N5W776"/>
<organism evidence="2 3">
    <name type="scientific">Puccinia coronata f. sp. avenae</name>
    <dbReference type="NCBI Taxonomy" id="200324"/>
    <lineage>
        <taxon>Eukaryota</taxon>
        <taxon>Fungi</taxon>
        <taxon>Dikarya</taxon>
        <taxon>Basidiomycota</taxon>
        <taxon>Pucciniomycotina</taxon>
        <taxon>Pucciniomycetes</taxon>
        <taxon>Pucciniales</taxon>
        <taxon>Pucciniaceae</taxon>
        <taxon>Puccinia</taxon>
    </lineage>
</organism>
<gene>
    <name evidence="2" type="ORF">PCANC_04137</name>
</gene>
<evidence type="ECO:0000256" key="1">
    <source>
        <dbReference type="SAM" id="MobiDB-lite"/>
    </source>
</evidence>
<reference evidence="2 3" key="1">
    <citation type="submission" date="2017-11" db="EMBL/GenBank/DDBJ databases">
        <title>De novo assembly and phasing of dikaryotic genomes from two isolates of Puccinia coronata f. sp. avenae, the causal agent of oat crown rust.</title>
        <authorList>
            <person name="Miller M.E."/>
            <person name="Zhang Y."/>
            <person name="Omidvar V."/>
            <person name="Sperschneider J."/>
            <person name="Schwessinger B."/>
            <person name="Raley C."/>
            <person name="Palmer J.M."/>
            <person name="Garnica D."/>
            <person name="Upadhyaya N."/>
            <person name="Rathjen J."/>
            <person name="Taylor J.M."/>
            <person name="Park R.F."/>
            <person name="Dodds P.N."/>
            <person name="Hirsch C.D."/>
            <person name="Kianian S.F."/>
            <person name="Figueroa M."/>
        </authorList>
    </citation>
    <scope>NUCLEOTIDE SEQUENCE [LARGE SCALE GENOMIC DNA]</scope>
    <source>
        <strain evidence="2">12NC29</strain>
    </source>
</reference>
<feature type="region of interest" description="Disordered" evidence="1">
    <location>
        <begin position="155"/>
        <end position="226"/>
    </location>
</feature>
<evidence type="ECO:0000313" key="2">
    <source>
        <dbReference type="EMBL" id="PLW58099.1"/>
    </source>
</evidence>
<comment type="caution">
    <text evidence="2">The sequence shown here is derived from an EMBL/GenBank/DDBJ whole genome shotgun (WGS) entry which is preliminary data.</text>
</comment>
<feature type="compositionally biased region" description="Basic and acidic residues" evidence="1">
    <location>
        <begin position="188"/>
        <end position="199"/>
    </location>
</feature>
<accession>A0A2N5W776</accession>
<name>A0A2N5W776_9BASI</name>
<protein>
    <recommendedName>
        <fullName evidence="4">Reverse transcriptase Ty1/copia-type domain-containing protein</fullName>
    </recommendedName>
</protein>
<sequence>MVTQQMLWVQQLIEDVLAHQFKGQLICDNEAAIKVGKDDSSNKRTRHTERDFYITNQALFEGKATLIWVATDDQIAEILTKALAPEKHGLLAIRVQVNNRLICLVNRGECWDIGSHLSSCVVSPRCVLTLRGWKAQVCTWEPVAVAAAGSLGAGTSSEAFNEDQPSTDQTPAHVEDEDQNQLDESNEEFERQLTARPEPKIPLPASEEEDAPHIPGGLPSSQPGYDVVLQPVNQKAPEDILLATDELNILTSKHFQGTKVLLQSNESS</sequence>
<evidence type="ECO:0000313" key="3">
    <source>
        <dbReference type="Proteomes" id="UP000235388"/>
    </source>
</evidence>
<feature type="compositionally biased region" description="Acidic residues" evidence="1">
    <location>
        <begin position="175"/>
        <end position="187"/>
    </location>
</feature>
<proteinExistence type="predicted"/>
<dbReference type="EMBL" id="PGCJ01000005">
    <property type="protein sequence ID" value="PLW58099.1"/>
    <property type="molecule type" value="Genomic_DNA"/>
</dbReference>
<dbReference type="Proteomes" id="UP000235388">
    <property type="component" value="Unassembled WGS sequence"/>
</dbReference>
<dbReference type="OrthoDB" id="3344688at2759"/>
<keyword evidence="3" id="KW-1185">Reference proteome</keyword>
<dbReference type="CDD" id="cd09272">
    <property type="entry name" value="RNase_HI_RT_Ty1"/>
    <property type="match status" value="1"/>
</dbReference>